<name>A0AAV1G0G8_XYRNO</name>
<dbReference type="EMBL" id="OY660874">
    <property type="protein sequence ID" value="CAJ1066716.1"/>
    <property type="molecule type" value="Genomic_DNA"/>
</dbReference>
<dbReference type="AlphaFoldDB" id="A0AAV1G0G8"/>
<gene>
    <name evidence="1" type="ORF">XNOV1_A020259</name>
</gene>
<accession>A0AAV1G0G8</accession>
<sequence length="100" mass="10644">MDVSLTVTGVVFKETSHHGGGLCGKEAAASISTSSSSKLFWMTFSTLLNVITFPHTQHGSMSSLSTLSDRNTPIPLHTISECSHRCKFGGKDILSLNSST</sequence>
<evidence type="ECO:0000313" key="2">
    <source>
        <dbReference type="Proteomes" id="UP001178508"/>
    </source>
</evidence>
<evidence type="ECO:0000313" key="1">
    <source>
        <dbReference type="EMBL" id="CAJ1066716.1"/>
    </source>
</evidence>
<organism evidence="1 2">
    <name type="scientific">Xyrichtys novacula</name>
    <name type="common">Pearly razorfish</name>
    <name type="synonym">Hemipteronotus novacula</name>
    <dbReference type="NCBI Taxonomy" id="13765"/>
    <lineage>
        <taxon>Eukaryota</taxon>
        <taxon>Metazoa</taxon>
        <taxon>Chordata</taxon>
        <taxon>Craniata</taxon>
        <taxon>Vertebrata</taxon>
        <taxon>Euteleostomi</taxon>
        <taxon>Actinopterygii</taxon>
        <taxon>Neopterygii</taxon>
        <taxon>Teleostei</taxon>
        <taxon>Neoteleostei</taxon>
        <taxon>Acanthomorphata</taxon>
        <taxon>Eupercaria</taxon>
        <taxon>Labriformes</taxon>
        <taxon>Labridae</taxon>
        <taxon>Xyrichtys</taxon>
    </lineage>
</organism>
<dbReference type="Proteomes" id="UP001178508">
    <property type="component" value="Chromosome 11"/>
</dbReference>
<keyword evidence="2" id="KW-1185">Reference proteome</keyword>
<reference evidence="1" key="1">
    <citation type="submission" date="2023-08" db="EMBL/GenBank/DDBJ databases">
        <authorList>
            <person name="Alioto T."/>
            <person name="Alioto T."/>
            <person name="Gomez Garrido J."/>
        </authorList>
    </citation>
    <scope>NUCLEOTIDE SEQUENCE</scope>
</reference>
<protein>
    <submittedName>
        <fullName evidence="1">Uncharacterized protein</fullName>
    </submittedName>
</protein>
<proteinExistence type="predicted"/>